<evidence type="ECO:0000313" key="10">
    <source>
        <dbReference type="Proteomes" id="UP001596408"/>
    </source>
</evidence>
<dbReference type="RefSeq" id="WP_379694643.1">
    <property type="nucleotide sequence ID" value="NZ_JBHSXH010000011.1"/>
</dbReference>
<evidence type="ECO:0000256" key="4">
    <source>
        <dbReference type="ARBA" id="ARBA00022777"/>
    </source>
</evidence>
<protein>
    <submittedName>
        <fullName evidence="9">Four-carbon acid sugar kinase family protein</fullName>
        <ecNumber evidence="9">2.7.1.-</ecNumber>
    </submittedName>
</protein>
<evidence type="ECO:0000259" key="7">
    <source>
        <dbReference type="Pfam" id="PF07005"/>
    </source>
</evidence>
<dbReference type="AlphaFoldDB" id="A0ABD5U1K7"/>
<gene>
    <name evidence="9" type="ORF">ACFQEV_08095</name>
</gene>
<feature type="domain" description="Four-carbon acid sugar kinase N-terminal" evidence="7">
    <location>
        <begin position="8"/>
        <end position="247"/>
    </location>
</feature>
<dbReference type="Gene3D" id="3.40.980.20">
    <property type="entry name" value="Four-carbon acid sugar kinase, nucleotide binding domain"/>
    <property type="match status" value="1"/>
</dbReference>
<keyword evidence="10" id="KW-1185">Reference proteome</keyword>
<dbReference type="InterPro" id="IPR010737">
    <property type="entry name" value="4-carb_acid_sugar_kinase_N"/>
</dbReference>
<evidence type="ECO:0000256" key="1">
    <source>
        <dbReference type="ARBA" id="ARBA00005715"/>
    </source>
</evidence>
<keyword evidence="2 9" id="KW-0808">Transferase</keyword>
<evidence type="ECO:0000256" key="6">
    <source>
        <dbReference type="ARBA" id="ARBA00023277"/>
    </source>
</evidence>
<name>A0ABD5U1K7_9EURY</name>
<keyword evidence="5" id="KW-0067">ATP-binding</keyword>
<comment type="caution">
    <text evidence="9">The sequence shown here is derived from an EMBL/GenBank/DDBJ whole genome shotgun (WGS) entry which is preliminary data.</text>
</comment>
<reference evidence="9 10" key="1">
    <citation type="journal article" date="2019" name="Int. J. Syst. Evol. Microbiol.">
        <title>The Global Catalogue of Microorganisms (GCM) 10K type strain sequencing project: providing services to taxonomists for standard genome sequencing and annotation.</title>
        <authorList>
            <consortium name="The Broad Institute Genomics Platform"/>
            <consortium name="The Broad Institute Genome Sequencing Center for Infectious Disease"/>
            <person name="Wu L."/>
            <person name="Ma J."/>
        </authorList>
    </citation>
    <scope>NUCLEOTIDE SEQUENCE [LARGE SCALE GENOMIC DNA]</scope>
    <source>
        <strain evidence="9 10">YIM 94188</strain>
    </source>
</reference>
<evidence type="ECO:0000256" key="3">
    <source>
        <dbReference type="ARBA" id="ARBA00022741"/>
    </source>
</evidence>
<proteinExistence type="inferred from homology"/>
<dbReference type="GO" id="GO:0016301">
    <property type="term" value="F:kinase activity"/>
    <property type="evidence" value="ECO:0007669"/>
    <property type="project" value="UniProtKB-KW"/>
</dbReference>
<organism evidence="9 10">
    <name type="scientific">Halopelagius fulvigenes</name>
    <dbReference type="NCBI Taxonomy" id="1198324"/>
    <lineage>
        <taxon>Archaea</taxon>
        <taxon>Methanobacteriati</taxon>
        <taxon>Methanobacteriota</taxon>
        <taxon>Stenosarchaea group</taxon>
        <taxon>Halobacteria</taxon>
        <taxon>Halobacteriales</taxon>
        <taxon>Haloferacaceae</taxon>
    </lineage>
</organism>
<dbReference type="GO" id="GO:0005524">
    <property type="term" value="F:ATP binding"/>
    <property type="evidence" value="ECO:0007669"/>
    <property type="project" value="UniProtKB-KW"/>
</dbReference>
<comment type="similarity">
    <text evidence="1">Belongs to the four-carbon acid sugar kinase family.</text>
</comment>
<dbReference type="InterPro" id="IPR037051">
    <property type="entry name" value="4-carb_acid_sugar_kinase_N_sf"/>
</dbReference>
<dbReference type="SUPFAM" id="SSF142764">
    <property type="entry name" value="YgbK-like"/>
    <property type="match status" value="1"/>
</dbReference>
<evidence type="ECO:0000256" key="5">
    <source>
        <dbReference type="ARBA" id="ARBA00022840"/>
    </source>
</evidence>
<keyword evidence="3" id="KW-0547">Nucleotide-binding</keyword>
<keyword evidence="4 9" id="KW-0418">Kinase</keyword>
<dbReference type="EC" id="2.7.1.-" evidence="9"/>
<dbReference type="Proteomes" id="UP001596408">
    <property type="component" value="Unassembled WGS sequence"/>
</dbReference>
<feature type="domain" description="Four-carbon acid sugar kinase nucleotide binding" evidence="8">
    <location>
        <begin position="274"/>
        <end position="446"/>
    </location>
</feature>
<keyword evidence="6" id="KW-0119">Carbohydrate metabolism</keyword>
<dbReference type="Pfam" id="PF17042">
    <property type="entry name" value="NBD_C"/>
    <property type="match status" value="1"/>
</dbReference>
<dbReference type="Pfam" id="PF07005">
    <property type="entry name" value="SBD_N"/>
    <property type="match status" value="1"/>
</dbReference>
<evidence type="ECO:0000313" key="9">
    <source>
        <dbReference type="EMBL" id="MFC6824950.1"/>
    </source>
</evidence>
<dbReference type="InterPro" id="IPR031475">
    <property type="entry name" value="NBD_C"/>
</dbReference>
<dbReference type="InterPro" id="IPR042213">
    <property type="entry name" value="NBD_C_sf"/>
</dbReference>
<evidence type="ECO:0000259" key="8">
    <source>
        <dbReference type="Pfam" id="PF17042"/>
    </source>
</evidence>
<dbReference type="EMBL" id="JBHSXH010000011">
    <property type="protein sequence ID" value="MFC6824950.1"/>
    <property type="molecule type" value="Genomic_DNA"/>
</dbReference>
<evidence type="ECO:0000256" key="2">
    <source>
        <dbReference type="ARBA" id="ARBA00022679"/>
    </source>
</evidence>
<dbReference type="Gene3D" id="3.40.50.10840">
    <property type="entry name" value="Putative sugar-binding, N-terminal domain"/>
    <property type="match status" value="1"/>
</dbReference>
<accession>A0ABD5U1K7</accession>
<sequence>MSDHGLLLAFYGDDITGSTDAMDALSRAGVETVLFLDPPNPSTVEREFADAQVVGVAGTSRSMTPAEMNDALPPAFEQLAELPAPVIHYKICSTFDSAPDIGSIGRAIDVAADAFETESVPIVPAAPALGRYVVFGNMFAADEDGVYRLDRHPTMSEHPVTPMDESDLRRHLAEQTDRSMGLVDVLGLEADPEASLADVREDDPDIVFFDTLDEEHQATVGRLVWEEYAEATESMAFAVGSSGFEYAVTDYWSNAGIAAETPTFETLDPVDRLLVVSGSASPVTKTQIETALAAGFTGVRIDTAALVDPATDDERERVRDEALSALRSGDSVVVYTALGPGDNAVAETKARADELADAPEDVGRYIGRQQGQLLRELLEAEPLDRICVAGGDTCGHVTPHLDVYALRSRFPLAPGSPICTAHAATERFDGLKIALKGGQLGGSDFFVRARDGADEWN</sequence>